<dbReference type="EMBL" id="CAJHJT010000001">
    <property type="protein sequence ID" value="CAD6994104.1"/>
    <property type="molecule type" value="Genomic_DNA"/>
</dbReference>
<keyword evidence="2" id="KW-1185">Reference proteome</keyword>
<dbReference type="AlphaFoldDB" id="A0A811U538"/>
<sequence length="105" mass="11548">MSSTGFTMDFYIETLEKALRRSIPDPVQSPEASTKEDLITGSLGLLLMKRKPLVEKIIKDISTTPGGLTVFQAVKKALDEQSGDSMADIEELNIYTELVQILLSS</sequence>
<accession>A0A811U538</accession>
<evidence type="ECO:0000313" key="2">
    <source>
        <dbReference type="Proteomes" id="UP000606786"/>
    </source>
</evidence>
<comment type="caution">
    <text evidence="1">The sequence shown here is derived from an EMBL/GenBank/DDBJ whole genome shotgun (WGS) entry which is preliminary data.</text>
</comment>
<evidence type="ECO:0000313" key="1">
    <source>
        <dbReference type="EMBL" id="CAD6994104.1"/>
    </source>
</evidence>
<gene>
    <name evidence="1" type="ORF">CCAP1982_LOCUS2873</name>
</gene>
<reference evidence="1" key="1">
    <citation type="submission" date="2020-11" db="EMBL/GenBank/DDBJ databases">
        <authorList>
            <person name="Whitehead M."/>
        </authorList>
    </citation>
    <scope>NUCLEOTIDE SEQUENCE</scope>
    <source>
        <strain evidence="1">EGII</strain>
    </source>
</reference>
<organism evidence="1 2">
    <name type="scientific">Ceratitis capitata</name>
    <name type="common">Mediterranean fruit fly</name>
    <name type="synonym">Tephritis capitata</name>
    <dbReference type="NCBI Taxonomy" id="7213"/>
    <lineage>
        <taxon>Eukaryota</taxon>
        <taxon>Metazoa</taxon>
        <taxon>Ecdysozoa</taxon>
        <taxon>Arthropoda</taxon>
        <taxon>Hexapoda</taxon>
        <taxon>Insecta</taxon>
        <taxon>Pterygota</taxon>
        <taxon>Neoptera</taxon>
        <taxon>Endopterygota</taxon>
        <taxon>Diptera</taxon>
        <taxon>Brachycera</taxon>
        <taxon>Muscomorpha</taxon>
        <taxon>Tephritoidea</taxon>
        <taxon>Tephritidae</taxon>
        <taxon>Ceratitis</taxon>
        <taxon>Ceratitis</taxon>
    </lineage>
</organism>
<protein>
    <submittedName>
        <fullName evidence="1">(Mediterranean fruit fly) hypothetical protein</fullName>
    </submittedName>
</protein>
<dbReference type="Proteomes" id="UP000606786">
    <property type="component" value="Unassembled WGS sequence"/>
</dbReference>
<proteinExistence type="predicted"/>
<name>A0A811U538_CERCA</name>